<organism evidence="2 3">
    <name type="scientific">Aquabacterium soli</name>
    <dbReference type="NCBI Taxonomy" id="2493092"/>
    <lineage>
        <taxon>Bacteria</taxon>
        <taxon>Pseudomonadati</taxon>
        <taxon>Pseudomonadota</taxon>
        <taxon>Betaproteobacteria</taxon>
        <taxon>Burkholderiales</taxon>
        <taxon>Aquabacterium</taxon>
    </lineage>
</organism>
<protein>
    <recommendedName>
        <fullName evidence="4">Lysozyme inhibitor LprI N-terminal domain-containing protein</fullName>
    </recommendedName>
</protein>
<evidence type="ECO:0000256" key="1">
    <source>
        <dbReference type="SAM" id="SignalP"/>
    </source>
</evidence>
<gene>
    <name evidence="2" type="ORF">EIP75_11810</name>
</gene>
<evidence type="ECO:0008006" key="4">
    <source>
        <dbReference type="Google" id="ProtNLM"/>
    </source>
</evidence>
<proteinExistence type="predicted"/>
<reference evidence="2 3" key="1">
    <citation type="submission" date="2018-12" db="EMBL/GenBank/DDBJ databases">
        <title>The whole draft genome of Aquabacterium sp. SJQ9.</title>
        <authorList>
            <person name="Sun L."/>
            <person name="Gao X."/>
            <person name="Chen W."/>
            <person name="Huang K."/>
        </authorList>
    </citation>
    <scope>NUCLEOTIDE SEQUENCE [LARGE SCALE GENOMIC DNA]</scope>
    <source>
        <strain evidence="2 3">SJQ9</strain>
    </source>
</reference>
<dbReference type="EMBL" id="RSED01000008">
    <property type="protein sequence ID" value="RRS04067.1"/>
    <property type="molecule type" value="Genomic_DNA"/>
</dbReference>
<evidence type="ECO:0000313" key="3">
    <source>
        <dbReference type="Proteomes" id="UP000269265"/>
    </source>
</evidence>
<sequence>MLHRLILMWLPLLALVLPLVLGSTTAHARDRCSASKLSREDVEFCAGLRVKEVDDAMNRALRLALTVVADPKALRLQHQKWQRNVRDKCSGRECLLRVYQARTAALGRVIANSAKVNDQPLSNQDAQNTCEALAGLADRQRLSSLALPGMDQWPFADTAPPSDSAYTPQEKARLQARDLGWPAEARTIYLMRLAPGATPTRFASFFTGGSCPAYQTFNLPYLLEAKNGDLGIDKVTDGDELFRWAYLGGGDYPIFHQGRNFIVTADLANPDKATMISWVKPDGRTRPLCMLKSRQGELEVVSARQPRVCEAVAQGDVKPLKWRDAAEIPPFSRRLQGHRDEFVQRYGDDAEDIGLLRTDIDRDGKAERIARFRHTSGAGCGATQVWWSVLTGDLGGVQRGPLNDQLRALDEGALDIYKIDGRFYLSASRKGRPGLFQISRGKTEQVCEFRREVHTRASTLFPVTP</sequence>
<comment type="caution">
    <text evidence="2">The sequence shown here is derived from an EMBL/GenBank/DDBJ whole genome shotgun (WGS) entry which is preliminary data.</text>
</comment>
<name>A0A426VAU7_9BURK</name>
<dbReference type="OrthoDB" id="8592519at2"/>
<dbReference type="Proteomes" id="UP000269265">
    <property type="component" value="Unassembled WGS sequence"/>
</dbReference>
<keyword evidence="3" id="KW-1185">Reference proteome</keyword>
<dbReference type="RefSeq" id="WP_125243471.1">
    <property type="nucleotide sequence ID" value="NZ_RSED01000008.1"/>
</dbReference>
<feature type="signal peptide" evidence="1">
    <location>
        <begin position="1"/>
        <end position="28"/>
    </location>
</feature>
<accession>A0A426VAU7</accession>
<evidence type="ECO:0000313" key="2">
    <source>
        <dbReference type="EMBL" id="RRS04067.1"/>
    </source>
</evidence>
<dbReference type="AlphaFoldDB" id="A0A426VAU7"/>
<feature type="chain" id="PRO_5019511831" description="Lysozyme inhibitor LprI N-terminal domain-containing protein" evidence="1">
    <location>
        <begin position="29"/>
        <end position="465"/>
    </location>
</feature>
<keyword evidence="1" id="KW-0732">Signal</keyword>